<dbReference type="InterPro" id="IPR036390">
    <property type="entry name" value="WH_DNA-bd_sf"/>
</dbReference>
<dbReference type="InterPro" id="IPR028978">
    <property type="entry name" value="Chorismate_lyase_/UTRA_dom_sf"/>
</dbReference>
<comment type="caution">
    <text evidence="5">The sequence shown here is derived from an EMBL/GenBank/DDBJ whole genome shotgun (WGS) entry which is preliminary data.</text>
</comment>
<dbReference type="PANTHER" id="PTHR44846">
    <property type="entry name" value="MANNOSYL-D-GLYCERATE TRANSPORT/METABOLISM SYSTEM REPRESSOR MNGR-RELATED"/>
    <property type="match status" value="1"/>
</dbReference>
<proteinExistence type="predicted"/>
<evidence type="ECO:0000256" key="2">
    <source>
        <dbReference type="ARBA" id="ARBA00023125"/>
    </source>
</evidence>
<dbReference type="STRING" id="1423813.FC26_GL001629"/>
<dbReference type="PRINTS" id="PR00035">
    <property type="entry name" value="HTHGNTR"/>
</dbReference>
<feature type="domain" description="HTH gntR-type" evidence="4">
    <location>
        <begin position="1"/>
        <end position="65"/>
    </location>
</feature>
<dbReference type="GO" id="GO:0003700">
    <property type="term" value="F:DNA-binding transcription factor activity"/>
    <property type="evidence" value="ECO:0007669"/>
    <property type="project" value="InterPro"/>
</dbReference>
<dbReference type="OrthoDB" id="9816541at2"/>
<dbReference type="Gene3D" id="1.10.10.10">
    <property type="entry name" value="Winged helix-like DNA-binding domain superfamily/Winged helix DNA-binding domain"/>
    <property type="match status" value="1"/>
</dbReference>
<dbReference type="SMART" id="SM00345">
    <property type="entry name" value="HTH_GNTR"/>
    <property type="match status" value="1"/>
</dbReference>
<reference evidence="5 6" key="1">
    <citation type="journal article" date="2015" name="Genome Announc.">
        <title>Expanding the biotechnology potential of lactobacilli through comparative genomics of 213 strains and associated genera.</title>
        <authorList>
            <person name="Sun Z."/>
            <person name="Harris H.M."/>
            <person name="McCann A."/>
            <person name="Guo C."/>
            <person name="Argimon S."/>
            <person name="Zhang W."/>
            <person name="Yang X."/>
            <person name="Jeffery I.B."/>
            <person name="Cooney J.C."/>
            <person name="Kagawa T.F."/>
            <person name="Liu W."/>
            <person name="Song Y."/>
            <person name="Salvetti E."/>
            <person name="Wrobel A."/>
            <person name="Rasinkangas P."/>
            <person name="Parkhill J."/>
            <person name="Rea M.C."/>
            <person name="O'Sullivan O."/>
            <person name="Ritari J."/>
            <person name="Douillard F.P."/>
            <person name="Paul Ross R."/>
            <person name="Yang R."/>
            <person name="Briner A.E."/>
            <person name="Felis G.E."/>
            <person name="de Vos W.M."/>
            <person name="Barrangou R."/>
            <person name="Klaenhammer T.R."/>
            <person name="Caufield P.W."/>
            <person name="Cui Y."/>
            <person name="Zhang H."/>
            <person name="O'Toole P.W."/>
        </authorList>
    </citation>
    <scope>NUCLEOTIDE SEQUENCE [LARGE SCALE GENOMIC DNA]</scope>
    <source>
        <strain evidence="5 6">DSM 20634</strain>
    </source>
</reference>
<dbReference type="PANTHER" id="PTHR44846:SF4">
    <property type="entry name" value="HTH GNTR-TYPE DOMAIN-CONTAINING PROTEIN"/>
    <property type="match status" value="1"/>
</dbReference>
<dbReference type="PROSITE" id="PS50949">
    <property type="entry name" value="HTH_GNTR"/>
    <property type="match status" value="1"/>
</dbReference>
<protein>
    <submittedName>
        <fullName evidence="5">Transcription regulator</fullName>
    </submittedName>
</protein>
<keyword evidence="3" id="KW-0804">Transcription</keyword>
<dbReference type="InterPro" id="IPR000524">
    <property type="entry name" value="Tscrpt_reg_HTH_GntR"/>
</dbReference>
<keyword evidence="6" id="KW-1185">Reference proteome</keyword>
<dbReference type="InterPro" id="IPR036388">
    <property type="entry name" value="WH-like_DNA-bd_sf"/>
</dbReference>
<dbReference type="GO" id="GO:0003677">
    <property type="term" value="F:DNA binding"/>
    <property type="evidence" value="ECO:0007669"/>
    <property type="project" value="UniProtKB-KW"/>
</dbReference>
<keyword evidence="2" id="KW-0238">DNA-binding</keyword>
<dbReference type="SUPFAM" id="SSF46785">
    <property type="entry name" value="Winged helix' DNA-binding domain"/>
    <property type="match status" value="1"/>
</dbReference>
<name>A0A0R2A5F0_9LACO</name>
<evidence type="ECO:0000256" key="1">
    <source>
        <dbReference type="ARBA" id="ARBA00023015"/>
    </source>
</evidence>
<dbReference type="GO" id="GO:0045892">
    <property type="term" value="P:negative regulation of DNA-templated transcription"/>
    <property type="evidence" value="ECO:0007669"/>
    <property type="project" value="TreeGrafter"/>
</dbReference>
<keyword evidence="1" id="KW-0805">Transcription regulation</keyword>
<dbReference type="Pfam" id="PF07702">
    <property type="entry name" value="UTRA"/>
    <property type="match status" value="1"/>
</dbReference>
<organism evidence="5 6">
    <name type="scientific">Paucilactobacillus vaccinostercus DSM 20634</name>
    <dbReference type="NCBI Taxonomy" id="1423813"/>
    <lineage>
        <taxon>Bacteria</taxon>
        <taxon>Bacillati</taxon>
        <taxon>Bacillota</taxon>
        <taxon>Bacilli</taxon>
        <taxon>Lactobacillales</taxon>
        <taxon>Lactobacillaceae</taxon>
        <taxon>Paucilactobacillus</taxon>
    </lineage>
</organism>
<evidence type="ECO:0000313" key="6">
    <source>
        <dbReference type="Proteomes" id="UP000051733"/>
    </source>
</evidence>
<dbReference type="Gene3D" id="3.40.1410.10">
    <property type="entry name" value="Chorismate lyase-like"/>
    <property type="match status" value="1"/>
</dbReference>
<dbReference type="Pfam" id="PF00392">
    <property type="entry name" value="GntR"/>
    <property type="match status" value="1"/>
</dbReference>
<dbReference type="AlphaFoldDB" id="A0A0R2A5F0"/>
<dbReference type="PATRIC" id="fig|1423813.3.peg.1656"/>
<dbReference type="SMART" id="SM00866">
    <property type="entry name" value="UTRA"/>
    <property type="match status" value="1"/>
</dbReference>
<evidence type="ECO:0000256" key="3">
    <source>
        <dbReference type="ARBA" id="ARBA00023163"/>
    </source>
</evidence>
<dbReference type="InterPro" id="IPR011663">
    <property type="entry name" value="UTRA"/>
</dbReference>
<sequence>MYHDIADDIIKQINEQTYVDKLPSEAQLTDHYQVSRNTIRKAIDEVCQQGLLRRVKGSGYYINQITMHDAPVVNLSLGAGKAMRAVDSHLTSTVLALEDVLANQFQANHLHITIGEPLIHVLRLRQLNGQRYCIEDSYYLKTQVAQLSLADAQQSIFHAVKRDYDISVNNAENYISVTTLNDQQRQLTGIHDDHALLTLTQINYYGNNIAFNLSTTKFFNADLNLYFHSSQTFGGDSK</sequence>
<gene>
    <name evidence="5" type="ORF">FC26_GL001629</name>
</gene>
<dbReference type="InterPro" id="IPR050679">
    <property type="entry name" value="Bact_HTH_transcr_reg"/>
</dbReference>
<dbReference type="SUPFAM" id="SSF64288">
    <property type="entry name" value="Chorismate lyase-like"/>
    <property type="match status" value="1"/>
</dbReference>
<dbReference type="EMBL" id="AYYY01000025">
    <property type="protein sequence ID" value="KRM61554.1"/>
    <property type="molecule type" value="Genomic_DNA"/>
</dbReference>
<dbReference type="RefSeq" id="WP_057778806.1">
    <property type="nucleotide sequence ID" value="NZ_AYYY01000025.1"/>
</dbReference>
<evidence type="ECO:0000313" key="5">
    <source>
        <dbReference type="EMBL" id="KRM61554.1"/>
    </source>
</evidence>
<dbReference type="CDD" id="cd07377">
    <property type="entry name" value="WHTH_GntR"/>
    <property type="match status" value="1"/>
</dbReference>
<dbReference type="Proteomes" id="UP000051733">
    <property type="component" value="Unassembled WGS sequence"/>
</dbReference>
<evidence type="ECO:0000259" key="4">
    <source>
        <dbReference type="PROSITE" id="PS50949"/>
    </source>
</evidence>
<accession>A0A0R2A5F0</accession>